<evidence type="ECO:0000313" key="2">
    <source>
        <dbReference type="Proteomes" id="UP001165064"/>
    </source>
</evidence>
<accession>A0ACB5U9K7</accession>
<name>A0ACB5U9K7_AMBMO</name>
<reference evidence="1" key="1">
    <citation type="submission" date="2023-04" db="EMBL/GenBank/DDBJ databases">
        <title>Ambrosiozyma monospora NBRC 10751.</title>
        <authorList>
            <person name="Ichikawa N."/>
            <person name="Sato H."/>
            <person name="Tonouchi N."/>
        </authorList>
    </citation>
    <scope>NUCLEOTIDE SEQUENCE</scope>
    <source>
        <strain evidence="1">NBRC 10751</strain>
    </source>
</reference>
<sequence length="180" mass="20416">MDSDVKQLYKFVLKELWEECDSLDSFFDYLANCSSMVLDSEGLLMKQTSRSSDQSSSNEESNTNSNDDKENSANAKKGKPIKLLTNSSYLGKFVCMMSISYEMMHFDEMLRVWNAFYDFREDTRKMWNNLLSKEGKQQLKLSIASTPAGKSTARGRARAPLSTVTNDRLGEDPEAESLVP</sequence>
<organism evidence="1 2">
    <name type="scientific">Ambrosiozyma monospora</name>
    <name type="common">Yeast</name>
    <name type="synonym">Endomycopsis monosporus</name>
    <dbReference type="NCBI Taxonomy" id="43982"/>
    <lineage>
        <taxon>Eukaryota</taxon>
        <taxon>Fungi</taxon>
        <taxon>Dikarya</taxon>
        <taxon>Ascomycota</taxon>
        <taxon>Saccharomycotina</taxon>
        <taxon>Pichiomycetes</taxon>
        <taxon>Pichiales</taxon>
        <taxon>Pichiaceae</taxon>
        <taxon>Ambrosiozyma</taxon>
    </lineage>
</organism>
<protein>
    <submittedName>
        <fullName evidence="1">Unnamed protein product</fullName>
    </submittedName>
</protein>
<dbReference type="EMBL" id="BSXS01014716">
    <property type="protein sequence ID" value="GMF05870.1"/>
    <property type="molecule type" value="Genomic_DNA"/>
</dbReference>
<evidence type="ECO:0000313" key="1">
    <source>
        <dbReference type="EMBL" id="GMF05870.1"/>
    </source>
</evidence>
<dbReference type="Proteomes" id="UP001165064">
    <property type="component" value="Unassembled WGS sequence"/>
</dbReference>
<keyword evidence="2" id="KW-1185">Reference proteome</keyword>
<proteinExistence type="predicted"/>
<comment type="caution">
    <text evidence="1">The sequence shown here is derived from an EMBL/GenBank/DDBJ whole genome shotgun (WGS) entry which is preliminary data.</text>
</comment>
<gene>
    <name evidence="1" type="ORF">Amon02_001249100</name>
</gene>